<dbReference type="OrthoDB" id="115186at2"/>
<keyword evidence="6 8" id="KW-0998">Cell outer membrane</keyword>
<accession>A0A418YE76</accession>
<reference evidence="10 11" key="1">
    <citation type="submission" date="2018-09" db="EMBL/GenBank/DDBJ databases">
        <authorList>
            <person name="Wang F."/>
        </authorList>
    </citation>
    <scope>NUCLEOTIDE SEQUENCE [LARGE SCALE GENOMIC DNA]</scope>
    <source>
        <strain evidence="10 11">PLHSC7-2</strain>
    </source>
</reference>
<evidence type="ECO:0000256" key="5">
    <source>
        <dbReference type="ARBA" id="ARBA00023139"/>
    </source>
</evidence>
<keyword evidence="7 8" id="KW-0449">Lipoprotein</keyword>
<feature type="domain" description="Flagellar M-ring N-terminal" evidence="9">
    <location>
        <begin position="21"/>
        <end position="189"/>
    </location>
</feature>
<feature type="transmembrane region" description="Helical" evidence="8">
    <location>
        <begin position="218"/>
        <end position="235"/>
    </location>
</feature>
<evidence type="ECO:0000256" key="6">
    <source>
        <dbReference type="ARBA" id="ARBA00023237"/>
    </source>
</evidence>
<dbReference type="Gene3D" id="3.30.70.1530">
    <property type="entry name" value="Hypothetical protein rpa1041"/>
    <property type="match status" value="1"/>
</dbReference>
<proteinExistence type="inferred from homology"/>
<dbReference type="InterPro" id="IPR006182">
    <property type="entry name" value="FliF_N_dom"/>
</dbReference>
<dbReference type="AlphaFoldDB" id="A0A418YE76"/>
<keyword evidence="5 8" id="KW-0564">Palmitate</keyword>
<evidence type="ECO:0000259" key="9">
    <source>
        <dbReference type="Pfam" id="PF01514"/>
    </source>
</evidence>
<dbReference type="GO" id="GO:0009279">
    <property type="term" value="C:cell outer membrane"/>
    <property type="evidence" value="ECO:0007669"/>
    <property type="project" value="UniProtKB-SubCell"/>
</dbReference>
<dbReference type="Proteomes" id="UP000283255">
    <property type="component" value="Unassembled WGS sequence"/>
</dbReference>
<evidence type="ECO:0000256" key="4">
    <source>
        <dbReference type="ARBA" id="ARBA00023136"/>
    </source>
</evidence>
<dbReference type="Pfam" id="PF01514">
    <property type="entry name" value="YscJ_FliF"/>
    <property type="match status" value="1"/>
</dbReference>
<feature type="signal peptide" evidence="8">
    <location>
        <begin position="1"/>
        <end position="23"/>
    </location>
</feature>
<dbReference type="NCBIfam" id="TIGR02544">
    <property type="entry name" value="III_secr_YscJ"/>
    <property type="match status" value="1"/>
</dbReference>
<evidence type="ECO:0000256" key="3">
    <source>
        <dbReference type="ARBA" id="ARBA00022729"/>
    </source>
</evidence>
<dbReference type="InterPro" id="IPR043427">
    <property type="entry name" value="YscJ/FliF"/>
</dbReference>
<dbReference type="Gene3D" id="3.30.300.30">
    <property type="match status" value="1"/>
</dbReference>
<name>A0A418YE76_9GAMM</name>
<evidence type="ECO:0000313" key="11">
    <source>
        <dbReference type="Proteomes" id="UP000283255"/>
    </source>
</evidence>
<evidence type="ECO:0000256" key="1">
    <source>
        <dbReference type="ARBA" id="ARBA00004459"/>
    </source>
</evidence>
<dbReference type="EMBL" id="QZCH01000014">
    <property type="protein sequence ID" value="RJG42808.1"/>
    <property type="molecule type" value="Genomic_DNA"/>
</dbReference>
<dbReference type="InterPro" id="IPR003282">
    <property type="entry name" value="T3SS_SctJ"/>
</dbReference>
<keyword evidence="8" id="KW-1133">Transmembrane helix</keyword>
<evidence type="ECO:0000256" key="2">
    <source>
        <dbReference type="ARBA" id="ARBA00009509"/>
    </source>
</evidence>
<dbReference type="PRINTS" id="PR01338">
    <property type="entry name" value="TYPE3OMKPROT"/>
</dbReference>
<organism evidence="10 11">
    <name type="scientific">Motilimonas pumila</name>
    <dbReference type="NCBI Taxonomy" id="2303987"/>
    <lineage>
        <taxon>Bacteria</taxon>
        <taxon>Pseudomonadati</taxon>
        <taxon>Pseudomonadota</taxon>
        <taxon>Gammaproteobacteria</taxon>
        <taxon>Alteromonadales</taxon>
        <taxon>Alteromonadales genera incertae sedis</taxon>
        <taxon>Motilimonas</taxon>
    </lineage>
</organism>
<feature type="chain" id="PRO_5018810063" description="Lipoprotein" evidence="8">
    <location>
        <begin position="24"/>
        <end position="254"/>
    </location>
</feature>
<dbReference type="InterPro" id="IPR045851">
    <property type="entry name" value="AMP-bd_C_sf"/>
</dbReference>
<dbReference type="PANTHER" id="PTHR30046">
    <property type="entry name" value="FLAGELLAR M-RING PROTEIN"/>
    <property type="match status" value="1"/>
</dbReference>
<reference evidence="10 11" key="2">
    <citation type="submission" date="2019-01" db="EMBL/GenBank/DDBJ databases">
        <title>Motilimonas pumilus sp. nov., isolated from the gut of sea cucumber (Apostichopus japonicus).</title>
        <authorList>
            <person name="Wang F.-Q."/>
            <person name="Ren L.-H."/>
            <person name="Lin Y.-W."/>
            <person name="Sun G.-H."/>
            <person name="Du Z.-J."/>
            <person name="Zhao J.-X."/>
            <person name="Liu X.-J."/>
            <person name="Liu L.-J."/>
        </authorList>
    </citation>
    <scope>NUCLEOTIDE SEQUENCE [LARGE SCALE GENOMIC DNA]</scope>
    <source>
        <strain evidence="10 11">PLHSC7-2</strain>
    </source>
</reference>
<evidence type="ECO:0000256" key="7">
    <source>
        <dbReference type="ARBA" id="ARBA00023288"/>
    </source>
</evidence>
<dbReference type="GO" id="GO:0009306">
    <property type="term" value="P:protein secretion"/>
    <property type="evidence" value="ECO:0007669"/>
    <property type="project" value="InterPro"/>
</dbReference>
<comment type="caution">
    <text evidence="10">The sequence shown here is derived from an EMBL/GenBank/DDBJ whole genome shotgun (WGS) entry which is preliminary data.</text>
</comment>
<protein>
    <recommendedName>
        <fullName evidence="8">Lipoprotein</fullName>
    </recommendedName>
</protein>
<keyword evidence="3 8" id="KW-0732">Signal</keyword>
<gene>
    <name evidence="10" type="ORF">D1Z90_11760</name>
</gene>
<keyword evidence="8" id="KW-0812">Transmembrane</keyword>
<dbReference type="PROSITE" id="PS51257">
    <property type="entry name" value="PROKAR_LIPOPROTEIN"/>
    <property type="match status" value="1"/>
</dbReference>
<comment type="similarity">
    <text evidence="2 8">Belongs to the YscJ lipoprotein family.</text>
</comment>
<keyword evidence="11" id="KW-1185">Reference proteome</keyword>
<evidence type="ECO:0000256" key="8">
    <source>
        <dbReference type="RuleBase" id="RU364102"/>
    </source>
</evidence>
<dbReference type="PANTHER" id="PTHR30046:SF2">
    <property type="entry name" value="YOP PROTEINS TRANSLOCATION LIPOPROTEIN J"/>
    <property type="match status" value="1"/>
</dbReference>
<evidence type="ECO:0000313" key="10">
    <source>
        <dbReference type="EMBL" id="RJG42808.1"/>
    </source>
</evidence>
<comment type="subcellular location">
    <subcellularLocation>
        <location evidence="1">Cell outer membrane</location>
        <topology evidence="1">Lipid-anchor</topology>
    </subcellularLocation>
</comment>
<keyword evidence="4 8" id="KW-0472">Membrane</keyword>
<sequence length="254" mass="27952">MMKLKSYLLVAACLLLTACKVDLYSGLDEKQGNEMLALLLVEGIDAEKAIDKGDTVKLLVDKNQLSNAIEILSRNSYPRDKFATLSDVFPEGGLISTPTEESARYNYAVSQDLAATVSNIDGVLTARVHLVLPNDEQGKKGRNAEKQISKASIFIKHSSNISLDSYIPQIKQMVANSVEGLKYENIAVVLFPSVATFNPIAKTSTDVNLNIIKQFKDLGPWIIFAVVLLIVGLKFDKLSGSAKELYERKRATRE</sequence>